<protein>
    <submittedName>
        <fullName evidence="1">Uncharacterized protein</fullName>
    </submittedName>
</protein>
<organism evidence="1 2">
    <name type="scientific">Vermiconidia calcicola</name>
    <dbReference type="NCBI Taxonomy" id="1690605"/>
    <lineage>
        <taxon>Eukaryota</taxon>
        <taxon>Fungi</taxon>
        <taxon>Dikarya</taxon>
        <taxon>Ascomycota</taxon>
        <taxon>Pezizomycotina</taxon>
        <taxon>Dothideomycetes</taxon>
        <taxon>Dothideomycetidae</taxon>
        <taxon>Mycosphaerellales</taxon>
        <taxon>Extremaceae</taxon>
        <taxon>Vermiconidia</taxon>
    </lineage>
</organism>
<comment type="caution">
    <text evidence="1">The sequence shown here is derived from an EMBL/GenBank/DDBJ whole genome shotgun (WGS) entry which is preliminary data.</text>
</comment>
<evidence type="ECO:0000313" key="2">
    <source>
        <dbReference type="Proteomes" id="UP001281147"/>
    </source>
</evidence>
<gene>
    <name evidence="1" type="ORF">LTR37_016854</name>
</gene>
<name>A0ACC3MMI3_9PEZI</name>
<dbReference type="Proteomes" id="UP001281147">
    <property type="component" value="Unassembled WGS sequence"/>
</dbReference>
<evidence type="ECO:0000313" key="1">
    <source>
        <dbReference type="EMBL" id="KAK3698626.1"/>
    </source>
</evidence>
<accession>A0ACC3MMI3</accession>
<sequence length="301" mass="32698">MSSTPSRINSQTPFSTDLGLKGSHALVTGGCGLIGKVVAHALLAAECCVSIVDITDDCPFDRQDANICFVKADITNAEQMDQAFAKAEQRFGPVEICVALASLDLSVLQQSESLADMDPKTWQRVFDVNANGTFMTCQRWLRSIRTAAWDPQKASRLRNVSLIIVGSESGRFGVRTMAAYAAGKSAVQQGLLRSLAEDAPRLYSAARVNAVAPGPVATERFEEERRRYGDEFYYRECQATVPPAKPIPPEDVAMTILFLASQRYSGSVHGQLIPIDAGKTGNLVWTKEELAERPKPGDGVN</sequence>
<dbReference type="EMBL" id="JAUTXU010000208">
    <property type="protein sequence ID" value="KAK3698626.1"/>
    <property type="molecule type" value="Genomic_DNA"/>
</dbReference>
<proteinExistence type="predicted"/>
<keyword evidence="2" id="KW-1185">Reference proteome</keyword>
<reference evidence="1" key="1">
    <citation type="submission" date="2023-07" db="EMBL/GenBank/DDBJ databases">
        <title>Black Yeasts Isolated from many extreme environments.</title>
        <authorList>
            <person name="Coleine C."/>
            <person name="Stajich J.E."/>
            <person name="Selbmann L."/>
        </authorList>
    </citation>
    <scope>NUCLEOTIDE SEQUENCE</scope>
    <source>
        <strain evidence="1">CCFEE 5714</strain>
    </source>
</reference>